<keyword evidence="4" id="KW-1185">Reference proteome</keyword>
<protein>
    <recommendedName>
        <fullName evidence="5">Pentapeptide MXKDX repeat protein</fullName>
    </recommendedName>
</protein>
<keyword evidence="2" id="KW-0732">Signal</keyword>
<evidence type="ECO:0000313" key="4">
    <source>
        <dbReference type="Proteomes" id="UP000587586"/>
    </source>
</evidence>
<evidence type="ECO:0000256" key="2">
    <source>
        <dbReference type="SAM" id="SignalP"/>
    </source>
</evidence>
<sequence length="86" mass="8829">MKRLLLSMATLLVGLNFAATAGAVPAGDMPAAVSEMETGHDPSKPVQAPAKKPKHHKKSKKSMKKPAQPTPSDQGSSSTAPAPASK</sequence>
<dbReference type="Proteomes" id="UP000587586">
    <property type="component" value="Unassembled WGS sequence"/>
</dbReference>
<accession>A0A6V8N4A1</accession>
<dbReference type="RefSeq" id="WP_183359903.1">
    <property type="nucleotide sequence ID" value="NZ_BLXZ01000002.1"/>
</dbReference>
<organism evidence="3 4">
    <name type="scientific">Geomonas limicola</name>
    <dbReference type="NCBI Taxonomy" id="2740186"/>
    <lineage>
        <taxon>Bacteria</taxon>
        <taxon>Pseudomonadati</taxon>
        <taxon>Thermodesulfobacteriota</taxon>
        <taxon>Desulfuromonadia</taxon>
        <taxon>Geobacterales</taxon>
        <taxon>Geobacteraceae</taxon>
        <taxon>Geomonas</taxon>
    </lineage>
</organism>
<proteinExistence type="predicted"/>
<evidence type="ECO:0008006" key="5">
    <source>
        <dbReference type="Google" id="ProtNLM"/>
    </source>
</evidence>
<reference evidence="4" key="1">
    <citation type="submission" date="2020-06" db="EMBL/GenBank/DDBJ databases">
        <title>Draft genomic sequecing of Geomonas sp. Red745.</title>
        <authorList>
            <person name="Itoh H."/>
            <person name="Xu Z.X."/>
            <person name="Ushijima N."/>
            <person name="Masuda Y."/>
            <person name="Shiratori Y."/>
            <person name="Senoo K."/>
        </authorList>
    </citation>
    <scope>NUCLEOTIDE SEQUENCE [LARGE SCALE GENOMIC DNA]</scope>
    <source>
        <strain evidence="4">Red745</strain>
    </source>
</reference>
<feature type="signal peptide" evidence="2">
    <location>
        <begin position="1"/>
        <end position="21"/>
    </location>
</feature>
<dbReference type="AlphaFoldDB" id="A0A6V8N4A1"/>
<name>A0A6V8N4A1_9BACT</name>
<evidence type="ECO:0000313" key="3">
    <source>
        <dbReference type="EMBL" id="GFO67346.1"/>
    </source>
</evidence>
<evidence type="ECO:0000256" key="1">
    <source>
        <dbReference type="SAM" id="MobiDB-lite"/>
    </source>
</evidence>
<feature type="compositionally biased region" description="Basic residues" evidence="1">
    <location>
        <begin position="51"/>
        <end position="64"/>
    </location>
</feature>
<dbReference type="EMBL" id="BLXZ01000002">
    <property type="protein sequence ID" value="GFO67346.1"/>
    <property type="molecule type" value="Genomic_DNA"/>
</dbReference>
<feature type="region of interest" description="Disordered" evidence="1">
    <location>
        <begin position="32"/>
        <end position="86"/>
    </location>
</feature>
<feature type="compositionally biased region" description="Polar residues" evidence="1">
    <location>
        <begin position="70"/>
        <end position="80"/>
    </location>
</feature>
<comment type="caution">
    <text evidence="3">The sequence shown here is derived from an EMBL/GenBank/DDBJ whole genome shotgun (WGS) entry which is preliminary data.</text>
</comment>
<feature type="chain" id="PRO_5027693750" description="Pentapeptide MXKDX repeat protein" evidence="2">
    <location>
        <begin position="22"/>
        <end position="86"/>
    </location>
</feature>
<gene>
    <name evidence="3" type="ORF">GMLC_09250</name>
</gene>